<evidence type="ECO:0000256" key="7">
    <source>
        <dbReference type="ARBA" id="ARBA00022962"/>
    </source>
</evidence>
<dbReference type="Pfam" id="PF13537">
    <property type="entry name" value="GATase_7"/>
    <property type="match status" value="1"/>
</dbReference>
<dbReference type="InterPro" id="IPR029055">
    <property type="entry name" value="Ntn_hydrolases_N"/>
</dbReference>
<dbReference type="NCBIfam" id="TIGR01536">
    <property type="entry name" value="asn_synth_AEB"/>
    <property type="match status" value="1"/>
</dbReference>
<evidence type="ECO:0000256" key="6">
    <source>
        <dbReference type="ARBA" id="ARBA00022888"/>
    </source>
</evidence>
<evidence type="ECO:0000259" key="12">
    <source>
        <dbReference type="PROSITE" id="PS51278"/>
    </source>
</evidence>
<dbReference type="Pfam" id="PF00733">
    <property type="entry name" value="Asn_synthase"/>
    <property type="match status" value="1"/>
</dbReference>
<dbReference type="InterPro" id="IPR051786">
    <property type="entry name" value="ASN_synthetase/amidase"/>
</dbReference>
<feature type="active site" description="For GATase activity" evidence="9">
    <location>
        <position position="2"/>
    </location>
</feature>
<dbReference type="GO" id="GO:0006529">
    <property type="term" value="P:asparagine biosynthetic process"/>
    <property type="evidence" value="ECO:0007669"/>
    <property type="project" value="UniProtKB-KW"/>
</dbReference>
<dbReference type="GO" id="GO:0004066">
    <property type="term" value="F:asparagine synthase (glutamine-hydrolyzing) activity"/>
    <property type="evidence" value="ECO:0007669"/>
    <property type="project" value="UniProtKB-EC"/>
</dbReference>
<dbReference type="GO" id="GO:0005524">
    <property type="term" value="F:ATP binding"/>
    <property type="evidence" value="ECO:0007669"/>
    <property type="project" value="UniProtKB-KW"/>
</dbReference>
<feature type="binding site" evidence="10">
    <location>
        <position position="261"/>
    </location>
    <ligand>
        <name>ATP</name>
        <dbReference type="ChEBI" id="CHEBI:30616"/>
    </ligand>
</feature>
<keyword evidence="13" id="KW-0436">Ligase</keyword>
<dbReference type="CDD" id="cd00712">
    <property type="entry name" value="AsnB"/>
    <property type="match status" value="1"/>
</dbReference>
<protein>
    <recommendedName>
        <fullName evidence="3">asparagine synthase (glutamine-hydrolyzing)</fullName>
        <ecNumber evidence="3">6.3.5.4</ecNumber>
    </recommendedName>
</protein>
<dbReference type="RefSeq" id="WP_129888110.1">
    <property type="nucleotide sequence ID" value="NZ_CP035758.1"/>
</dbReference>
<dbReference type="InterPro" id="IPR014729">
    <property type="entry name" value="Rossmann-like_a/b/a_fold"/>
</dbReference>
<dbReference type="SUPFAM" id="SSF52402">
    <property type="entry name" value="Adenine nucleotide alpha hydrolases-like"/>
    <property type="match status" value="1"/>
</dbReference>
<comment type="similarity">
    <text evidence="2">Belongs to the asparagine synthetase family.</text>
</comment>
<sequence>MCGIVGICSQKLSPEEKKRLVSRMAASMVHRGPDGTSVYADGDIGLAVSRLAIVDRNYEEQIFWNENKTLGIVFNGEIFNYSDIRRQLSKHHHFASRTDTEVALHAFEEYGIPAFDKFSGDYAFALWDRTKRQGMLVRDRIGVKPLYYAKVEQGFVFASEIKALLLCFPELAHLDEQSLYDYLSYRFVPGEKTIFRAIYRLRPGTWLTFAQHGCTVSQRYWKFSRSNLSPKDEAELLNMGRELIVQAVHTRIPKEVDYGVLLSGGLDSSLISALVAQSQQRPLHTFSIVFLGDKRFEAHSEHPYSRLVAKALGTLHAEVPVTPEQFRDACPRTIMHIEEPLGDPPTALLGILCAFAHNSATVLLSGEGADELCAGYPVYARGRSGKQNYTGMGHLLTDAEKCSLLSAEFLTALQRKDSSTLTLPQAEEVQSWDLLHQMLSIDCQNWLVDDLLLKADKMSMMSSTEIRVPYLDHRFVEFAFSLPSSLKIRGSESKYILRKIAEPYLPASIIQQQKRGFPLPLGAWLKGPLRAWAKELLLSGLLKRGYFHVPSFQKLVDTYFKDDADEYLPNHIIWSMLVLELFHQIFLEKYGRPSPP</sequence>
<dbReference type="EC" id="6.3.5.4" evidence="3"/>
<keyword evidence="14" id="KW-1185">Reference proteome</keyword>
<evidence type="ECO:0000256" key="9">
    <source>
        <dbReference type="PIRSR" id="PIRSR001589-1"/>
    </source>
</evidence>
<dbReference type="InterPro" id="IPR017932">
    <property type="entry name" value="GATase_2_dom"/>
</dbReference>
<dbReference type="EMBL" id="CP035758">
    <property type="protein sequence ID" value="QBD77046.1"/>
    <property type="molecule type" value="Genomic_DNA"/>
</dbReference>
<gene>
    <name evidence="13" type="primary">asnB</name>
    <name evidence="13" type="ORF">EPA93_13945</name>
</gene>
<evidence type="ECO:0000256" key="3">
    <source>
        <dbReference type="ARBA" id="ARBA00012737"/>
    </source>
</evidence>
<keyword evidence="4 10" id="KW-0547">Nucleotide-binding</keyword>
<evidence type="ECO:0000313" key="14">
    <source>
        <dbReference type="Proteomes" id="UP000290365"/>
    </source>
</evidence>
<dbReference type="InterPro" id="IPR001962">
    <property type="entry name" value="Asn_synthase"/>
</dbReference>
<keyword evidence="7 9" id="KW-0315">Glutamine amidotransferase</keyword>
<evidence type="ECO:0000256" key="5">
    <source>
        <dbReference type="ARBA" id="ARBA00022840"/>
    </source>
</evidence>
<dbReference type="Proteomes" id="UP000290365">
    <property type="component" value="Chromosome"/>
</dbReference>
<proteinExistence type="inferred from homology"/>
<evidence type="ECO:0000256" key="1">
    <source>
        <dbReference type="ARBA" id="ARBA00005187"/>
    </source>
</evidence>
<dbReference type="GO" id="GO:0005829">
    <property type="term" value="C:cytosol"/>
    <property type="evidence" value="ECO:0007669"/>
    <property type="project" value="TreeGrafter"/>
</dbReference>
<evidence type="ECO:0000256" key="4">
    <source>
        <dbReference type="ARBA" id="ARBA00022741"/>
    </source>
</evidence>
<dbReference type="CDD" id="cd01991">
    <property type="entry name" value="Asn_synthase_B_C"/>
    <property type="match status" value="1"/>
</dbReference>
<dbReference type="OrthoDB" id="9763290at2"/>
<feature type="binding site" evidence="10">
    <location>
        <position position="288"/>
    </location>
    <ligand>
        <name>ATP</name>
        <dbReference type="ChEBI" id="CHEBI:30616"/>
    </ligand>
</feature>
<feature type="site" description="Important for beta-aspartyl-AMP intermediate formation" evidence="11">
    <location>
        <position position="367"/>
    </location>
</feature>
<comment type="pathway">
    <text evidence="1">Amino-acid biosynthesis; L-asparagine biosynthesis; L-asparagine from L-aspartate (L-Gln route): step 1/1.</text>
</comment>
<dbReference type="KEGG" id="kbs:EPA93_13945"/>
<evidence type="ECO:0000313" key="13">
    <source>
        <dbReference type="EMBL" id="QBD77046.1"/>
    </source>
</evidence>
<feature type="domain" description="Glutamine amidotransferase type-2" evidence="12">
    <location>
        <begin position="2"/>
        <end position="212"/>
    </location>
</feature>
<organism evidence="13 14">
    <name type="scientific">Ktedonosporobacter rubrisoli</name>
    <dbReference type="NCBI Taxonomy" id="2509675"/>
    <lineage>
        <taxon>Bacteria</taxon>
        <taxon>Bacillati</taxon>
        <taxon>Chloroflexota</taxon>
        <taxon>Ktedonobacteria</taxon>
        <taxon>Ktedonobacterales</taxon>
        <taxon>Ktedonosporobacteraceae</taxon>
        <taxon>Ktedonosporobacter</taxon>
    </lineage>
</organism>
<reference evidence="13 14" key="1">
    <citation type="submission" date="2019-01" db="EMBL/GenBank/DDBJ databases">
        <title>Ktedonosporobacter rubrisoli SCAWS-G2.</title>
        <authorList>
            <person name="Huang Y."/>
            <person name="Yan B."/>
        </authorList>
    </citation>
    <scope>NUCLEOTIDE SEQUENCE [LARGE SCALE GENOMIC DNA]</scope>
    <source>
        <strain evidence="13 14">SCAWS-G2</strain>
    </source>
</reference>
<dbReference type="PANTHER" id="PTHR43284:SF1">
    <property type="entry name" value="ASPARAGINE SYNTHETASE"/>
    <property type="match status" value="1"/>
</dbReference>
<dbReference type="Gene3D" id="3.60.20.10">
    <property type="entry name" value="Glutamine Phosphoribosylpyrophosphate, subunit 1, domain 1"/>
    <property type="match status" value="1"/>
</dbReference>
<keyword evidence="9" id="KW-0028">Amino-acid biosynthesis</keyword>
<evidence type="ECO:0000256" key="10">
    <source>
        <dbReference type="PIRSR" id="PIRSR001589-2"/>
    </source>
</evidence>
<evidence type="ECO:0000256" key="8">
    <source>
        <dbReference type="ARBA" id="ARBA00048741"/>
    </source>
</evidence>
<keyword evidence="5 10" id="KW-0067">ATP-binding</keyword>
<dbReference type="InterPro" id="IPR006426">
    <property type="entry name" value="Asn_synth_AEB"/>
</dbReference>
<dbReference type="SUPFAM" id="SSF56235">
    <property type="entry name" value="N-terminal nucleophile aminohydrolases (Ntn hydrolases)"/>
    <property type="match status" value="1"/>
</dbReference>
<dbReference type="PANTHER" id="PTHR43284">
    <property type="entry name" value="ASPARAGINE SYNTHETASE (GLUTAMINE-HYDROLYZING)"/>
    <property type="match status" value="1"/>
</dbReference>
<name>A0A4P6JQK6_KTERU</name>
<feature type="binding site" evidence="10">
    <location>
        <begin position="365"/>
        <end position="366"/>
    </location>
    <ligand>
        <name>ATP</name>
        <dbReference type="ChEBI" id="CHEBI:30616"/>
    </ligand>
</feature>
<dbReference type="InterPro" id="IPR033738">
    <property type="entry name" value="AsnB_N"/>
</dbReference>
<dbReference type="AlphaFoldDB" id="A0A4P6JQK6"/>
<comment type="catalytic activity">
    <reaction evidence="8">
        <text>L-aspartate + L-glutamine + ATP + H2O = L-asparagine + L-glutamate + AMP + diphosphate + H(+)</text>
        <dbReference type="Rhea" id="RHEA:12228"/>
        <dbReference type="ChEBI" id="CHEBI:15377"/>
        <dbReference type="ChEBI" id="CHEBI:15378"/>
        <dbReference type="ChEBI" id="CHEBI:29985"/>
        <dbReference type="ChEBI" id="CHEBI:29991"/>
        <dbReference type="ChEBI" id="CHEBI:30616"/>
        <dbReference type="ChEBI" id="CHEBI:33019"/>
        <dbReference type="ChEBI" id="CHEBI:58048"/>
        <dbReference type="ChEBI" id="CHEBI:58359"/>
        <dbReference type="ChEBI" id="CHEBI:456215"/>
        <dbReference type="EC" id="6.3.5.4"/>
    </reaction>
</comment>
<evidence type="ECO:0000256" key="2">
    <source>
        <dbReference type="ARBA" id="ARBA00005752"/>
    </source>
</evidence>
<dbReference type="PIRSF" id="PIRSF001589">
    <property type="entry name" value="Asn_synthetase_glu-h"/>
    <property type="match status" value="1"/>
</dbReference>
<accession>A0A4P6JQK6</accession>
<feature type="binding site" evidence="10">
    <location>
        <position position="99"/>
    </location>
    <ligand>
        <name>L-glutamine</name>
        <dbReference type="ChEBI" id="CHEBI:58359"/>
    </ligand>
</feature>
<keyword evidence="6 9" id="KW-0061">Asparagine biosynthesis</keyword>
<dbReference type="PROSITE" id="PS51278">
    <property type="entry name" value="GATASE_TYPE_2"/>
    <property type="match status" value="1"/>
</dbReference>
<evidence type="ECO:0000256" key="11">
    <source>
        <dbReference type="PIRSR" id="PIRSR001589-3"/>
    </source>
</evidence>
<dbReference type="Gene3D" id="3.40.50.620">
    <property type="entry name" value="HUPs"/>
    <property type="match status" value="1"/>
</dbReference>